<dbReference type="EMBL" id="SVAF01000007">
    <property type="protein sequence ID" value="MBE6164373.1"/>
    <property type="molecule type" value="Genomic_DNA"/>
</dbReference>
<protein>
    <submittedName>
        <fullName evidence="4">GNAT family N-acetyltransferase</fullName>
    </submittedName>
</protein>
<evidence type="ECO:0000313" key="5">
    <source>
        <dbReference type="Proteomes" id="UP000700800"/>
    </source>
</evidence>
<accession>A0A928A5C9</accession>
<proteinExistence type="predicted"/>
<dbReference type="Pfam" id="PF00583">
    <property type="entry name" value="Acetyltransf_1"/>
    <property type="match status" value="1"/>
</dbReference>
<dbReference type="InterPro" id="IPR000182">
    <property type="entry name" value="GNAT_dom"/>
</dbReference>
<dbReference type="Proteomes" id="UP000700800">
    <property type="component" value="Unassembled WGS sequence"/>
</dbReference>
<sequence>MQIRAFKSEDAPQILALSSRFNEIDFLAYRDLDVMTQKQLELAQKSIASNASNIFVAESNGHFLGYLEMSSKKDYFTQKEVAYIEAIAVLSTAEKQGVGQLLMTKAEDWCREQHCTELVLDVFSANQKAISFYERLGFDKEIIKMVKSVTPKS</sequence>
<comment type="caution">
    <text evidence="4">The sequence shown here is derived from an EMBL/GenBank/DDBJ whole genome shotgun (WGS) entry which is preliminary data.</text>
</comment>
<evidence type="ECO:0000259" key="3">
    <source>
        <dbReference type="PROSITE" id="PS51186"/>
    </source>
</evidence>
<gene>
    <name evidence="4" type="ORF">E7156_03510</name>
</gene>
<dbReference type="Gene3D" id="3.40.630.30">
    <property type="match status" value="1"/>
</dbReference>
<dbReference type="InterPro" id="IPR050832">
    <property type="entry name" value="Bact_Acetyltransf"/>
</dbReference>
<dbReference type="InterPro" id="IPR016181">
    <property type="entry name" value="Acyl_CoA_acyltransferase"/>
</dbReference>
<keyword evidence="1" id="KW-0808">Transferase</keyword>
<evidence type="ECO:0000256" key="2">
    <source>
        <dbReference type="ARBA" id="ARBA00023315"/>
    </source>
</evidence>
<name>A0A928A5C9_9STRE</name>
<organism evidence="4 5">
    <name type="scientific">Streptococcus gallolyticus</name>
    <dbReference type="NCBI Taxonomy" id="315405"/>
    <lineage>
        <taxon>Bacteria</taxon>
        <taxon>Bacillati</taxon>
        <taxon>Bacillota</taxon>
        <taxon>Bacilli</taxon>
        <taxon>Lactobacillales</taxon>
        <taxon>Streptococcaceae</taxon>
        <taxon>Streptococcus</taxon>
    </lineage>
</organism>
<dbReference type="AlphaFoldDB" id="A0A928A5C9"/>
<dbReference type="GO" id="GO:0016747">
    <property type="term" value="F:acyltransferase activity, transferring groups other than amino-acyl groups"/>
    <property type="evidence" value="ECO:0007669"/>
    <property type="project" value="InterPro"/>
</dbReference>
<dbReference type="PROSITE" id="PS51186">
    <property type="entry name" value="GNAT"/>
    <property type="match status" value="1"/>
</dbReference>
<keyword evidence="2" id="KW-0012">Acyltransferase</keyword>
<feature type="domain" description="N-acetyltransferase" evidence="3">
    <location>
        <begin position="1"/>
        <end position="153"/>
    </location>
</feature>
<evidence type="ECO:0000256" key="1">
    <source>
        <dbReference type="ARBA" id="ARBA00022679"/>
    </source>
</evidence>
<reference evidence="4" key="1">
    <citation type="submission" date="2019-04" db="EMBL/GenBank/DDBJ databases">
        <title>Evolution of Biomass-Degrading Anaerobic Consortia Revealed by Metagenomics.</title>
        <authorList>
            <person name="Peng X."/>
        </authorList>
    </citation>
    <scope>NUCLEOTIDE SEQUENCE</scope>
    <source>
        <strain evidence="4">SIG195</strain>
    </source>
</reference>
<dbReference type="PANTHER" id="PTHR43877">
    <property type="entry name" value="AMINOALKYLPHOSPHONATE N-ACETYLTRANSFERASE-RELATED-RELATED"/>
    <property type="match status" value="1"/>
</dbReference>
<evidence type="ECO:0000313" key="4">
    <source>
        <dbReference type="EMBL" id="MBE6164373.1"/>
    </source>
</evidence>
<dbReference type="CDD" id="cd04301">
    <property type="entry name" value="NAT_SF"/>
    <property type="match status" value="1"/>
</dbReference>
<dbReference type="SUPFAM" id="SSF55729">
    <property type="entry name" value="Acyl-CoA N-acyltransferases (Nat)"/>
    <property type="match status" value="1"/>
</dbReference>